<dbReference type="GO" id="GO:0015194">
    <property type="term" value="F:L-serine transmembrane transporter activity"/>
    <property type="evidence" value="ECO:0007669"/>
    <property type="project" value="TreeGrafter"/>
</dbReference>
<evidence type="ECO:0000256" key="7">
    <source>
        <dbReference type="ARBA" id="ARBA00022989"/>
    </source>
</evidence>
<evidence type="ECO:0000256" key="8">
    <source>
        <dbReference type="ARBA" id="ARBA00023136"/>
    </source>
</evidence>
<feature type="transmembrane region" description="Helical" evidence="9">
    <location>
        <begin position="382"/>
        <end position="407"/>
    </location>
</feature>
<feature type="transmembrane region" description="Helical" evidence="9">
    <location>
        <begin position="33"/>
        <end position="53"/>
    </location>
</feature>
<feature type="transmembrane region" description="Helical" evidence="9">
    <location>
        <begin position="152"/>
        <end position="170"/>
    </location>
</feature>
<comment type="subcellular location">
    <subcellularLocation>
        <location evidence="1">Vacuole membrane</location>
        <topology evidence="1">Multi-pass membrane protein</topology>
    </subcellularLocation>
</comment>
<keyword evidence="3" id="KW-0813">Transport</keyword>
<dbReference type="Pfam" id="PF01490">
    <property type="entry name" value="Aa_trans"/>
    <property type="match status" value="1"/>
</dbReference>
<reference evidence="11 12" key="1">
    <citation type="submission" date="2020-07" db="EMBL/GenBank/DDBJ databases">
        <title>The yeast mating-type switching endonuclease HO is a domesticated member of an unorthodox homing genetic element family.</title>
        <authorList>
            <person name="Coughlan A.Y."/>
            <person name="Lombardi L."/>
            <person name="Braun-Galleani S."/>
            <person name="Martos A.R."/>
            <person name="Galeote V."/>
            <person name="Bigey F."/>
            <person name="Dequin S."/>
            <person name="Byrne K.P."/>
            <person name="Wolfe K.H."/>
        </authorList>
    </citation>
    <scope>NUCLEOTIDE SEQUENCE [LARGE SCALE GENOMIC DNA]</scope>
    <source>
        <strain evidence="11 12">NRRL Y-6702</strain>
    </source>
</reference>
<keyword evidence="8 9" id="KW-0472">Membrane</keyword>
<dbReference type="GO" id="GO:0005302">
    <property type="term" value="F:L-tyrosine transmembrane transporter activity"/>
    <property type="evidence" value="ECO:0007669"/>
    <property type="project" value="TreeGrafter"/>
</dbReference>
<evidence type="ECO:0000256" key="2">
    <source>
        <dbReference type="ARBA" id="ARBA00008066"/>
    </source>
</evidence>
<feature type="transmembrane region" description="Helical" evidence="9">
    <location>
        <begin position="358"/>
        <end position="376"/>
    </location>
</feature>
<keyword evidence="6" id="KW-0029">Amino-acid transport</keyword>
<dbReference type="RefSeq" id="XP_037145075.1">
    <property type="nucleotide sequence ID" value="XM_037289180.1"/>
</dbReference>
<keyword evidence="4" id="KW-0926">Vacuole</keyword>
<dbReference type="OrthoDB" id="438545at2759"/>
<evidence type="ECO:0000256" key="4">
    <source>
        <dbReference type="ARBA" id="ARBA00022554"/>
    </source>
</evidence>
<keyword evidence="5 9" id="KW-0812">Transmembrane</keyword>
<proteinExistence type="inferred from homology"/>
<sequence length="452" mass="48819">MSSNVRSGVITLLHTACGAGILAMPYAYKPFGLVPGFGMLIFCGLCSLLGLLLQARVSQYVPSKSASFFSLTQLINPQLSIIFDLAIAVKCFGVGISYMIVIGDLVPQIMETVTSNTILLNRNFHITLIMLLIVSPLCFLKSLNSLRYASSVALSSVAYLCVLVIIHFLFPSEEINELKGTVSIGLPTRGNNPLTTLPIFVFAYTCHHNAFSVFNEQKNSGFDSTKKIALYSISFAFTLYLTIGGAGYLTFGDKIVGNIVTLYPQSFSTTIGRVAIVLLVMLAYPLQCHPARASVNHIILYMQHRFPTGKVLSIAGESSSLISPGASDFLNDELIEEGSQGQSQQPEESQGQLKGVKFYVITTSILIASYICAISISSLARVLAIVGATGSTSISFILPGIFGYCLIGKEFVQQDMPPRTKLFRYSGMALAIWGVFVMIACLTATLRVGASH</sequence>
<evidence type="ECO:0000256" key="5">
    <source>
        <dbReference type="ARBA" id="ARBA00022692"/>
    </source>
</evidence>
<protein>
    <recommendedName>
        <fullName evidence="10">Amino acid transporter transmembrane domain-containing protein</fullName>
    </recommendedName>
</protein>
<feature type="transmembrane region" description="Helical" evidence="9">
    <location>
        <begin position="228"/>
        <end position="251"/>
    </location>
</feature>
<feature type="domain" description="Amino acid transporter transmembrane" evidence="10">
    <location>
        <begin position="2"/>
        <end position="439"/>
    </location>
</feature>
<evidence type="ECO:0000313" key="12">
    <source>
        <dbReference type="Proteomes" id="UP000509704"/>
    </source>
</evidence>
<accession>A0A7H9B3W5</accession>
<dbReference type="GO" id="GO:0015189">
    <property type="term" value="F:L-lysine transmembrane transporter activity"/>
    <property type="evidence" value="ECO:0007669"/>
    <property type="project" value="TreeGrafter"/>
</dbReference>
<dbReference type="InterPro" id="IPR013057">
    <property type="entry name" value="AA_transpt_TM"/>
</dbReference>
<dbReference type="PANTHER" id="PTHR22950">
    <property type="entry name" value="AMINO ACID TRANSPORTER"/>
    <property type="match status" value="1"/>
</dbReference>
<evidence type="ECO:0000256" key="6">
    <source>
        <dbReference type="ARBA" id="ARBA00022970"/>
    </source>
</evidence>
<comment type="similarity">
    <text evidence="2">Belongs to the amino acid/polyamine transporter 2 family.</text>
</comment>
<dbReference type="GO" id="GO:0061459">
    <property type="term" value="F:L-arginine transmembrane transporter activity"/>
    <property type="evidence" value="ECO:0007669"/>
    <property type="project" value="TreeGrafter"/>
</dbReference>
<feature type="transmembrane region" description="Helical" evidence="9">
    <location>
        <begin position="428"/>
        <end position="450"/>
    </location>
</feature>
<evidence type="ECO:0000256" key="1">
    <source>
        <dbReference type="ARBA" id="ARBA00004128"/>
    </source>
</evidence>
<gene>
    <name evidence="11" type="ORF">HG535_0E04320</name>
</gene>
<name>A0A7H9B3W5_ZYGMR</name>
<dbReference type="GO" id="GO:0005290">
    <property type="term" value="F:L-histidine transmembrane transporter activity"/>
    <property type="evidence" value="ECO:0007669"/>
    <property type="project" value="TreeGrafter"/>
</dbReference>
<evidence type="ECO:0000256" key="3">
    <source>
        <dbReference type="ARBA" id="ARBA00022448"/>
    </source>
</evidence>
<evidence type="ECO:0000313" key="11">
    <source>
        <dbReference type="EMBL" id="QLG73348.1"/>
    </source>
</evidence>
<dbReference type="PANTHER" id="PTHR22950:SF678">
    <property type="entry name" value="VACUOLAR AMINO ACID TRANSPORTER 5-RELATED"/>
    <property type="match status" value="1"/>
</dbReference>
<feature type="transmembrane region" description="Helical" evidence="9">
    <location>
        <begin position="190"/>
        <end position="207"/>
    </location>
</feature>
<feature type="transmembrane region" description="Helical" evidence="9">
    <location>
        <begin position="122"/>
        <end position="140"/>
    </location>
</feature>
<dbReference type="AlphaFoldDB" id="A0A7H9B3W5"/>
<dbReference type="GO" id="GO:0005313">
    <property type="term" value="F:L-glutamate transmembrane transporter activity"/>
    <property type="evidence" value="ECO:0007669"/>
    <property type="project" value="TreeGrafter"/>
</dbReference>
<dbReference type="KEGG" id="zmk:HG535_0E04320"/>
<dbReference type="GO" id="GO:0000329">
    <property type="term" value="C:fungal-type vacuole membrane"/>
    <property type="evidence" value="ECO:0007669"/>
    <property type="project" value="TreeGrafter"/>
</dbReference>
<dbReference type="EMBL" id="CP058608">
    <property type="protein sequence ID" value="QLG73348.1"/>
    <property type="molecule type" value="Genomic_DNA"/>
</dbReference>
<evidence type="ECO:0000256" key="9">
    <source>
        <dbReference type="SAM" id="Phobius"/>
    </source>
</evidence>
<organism evidence="11 12">
    <name type="scientific">Zygotorulaspora mrakii</name>
    <name type="common">Zygosaccharomyces mrakii</name>
    <dbReference type="NCBI Taxonomy" id="42260"/>
    <lineage>
        <taxon>Eukaryota</taxon>
        <taxon>Fungi</taxon>
        <taxon>Dikarya</taxon>
        <taxon>Ascomycota</taxon>
        <taxon>Saccharomycotina</taxon>
        <taxon>Saccharomycetes</taxon>
        <taxon>Saccharomycetales</taxon>
        <taxon>Saccharomycetaceae</taxon>
        <taxon>Zygotorulaspora</taxon>
    </lineage>
</organism>
<keyword evidence="12" id="KW-1185">Reference proteome</keyword>
<dbReference type="GeneID" id="59237090"/>
<keyword evidence="7 9" id="KW-1133">Transmembrane helix</keyword>
<dbReference type="Proteomes" id="UP000509704">
    <property type="component" value="Chromosome 5"/>
</dbReference>
<evidence type="ECO:0000259" key="10">
    <source>
        <dbReference type="Pfam" id="PF01490"/>
    </source>
</evidence>
<feature type="transmembrane region" description="Helical" evidence="9">
    <location>
        <begin position="74"/>
        <end position="102"/>
    </location>
</feature>
<feature type="transmembrane region" description="Helical" evidence="9">
    <location>
        <begin position="263"/>
        <end position="284"/>
    </location>
</feature>